<keyword evidence="2" id="KW-0813">Transport</keyword>
<dbReference type="PANTHER" id="PTHR24221:SF397">
    <property type="entry name" value="ABC TRANSPORTER, ATP-BINDING TRANSMEMBRANE PROTEIN"/>
    <property type="match status" value="1"/>
</dbReference>
<evidence type="ECO:0000313" key="15">
    <source>
        <dbReference type="Proteomes" id="UP000009888"/>
    </source>
</evidence>
<dbReference type="PROSITE" id="PS00211">
    <property type="entry name" value="ABC_TRANSPORTER_1"/>
    <property type="match status" value="1"/>
</dbReference>
<protein>
    <recommendedName>
        <fullName evidence="16">ABC transporter domain-containing protein</fullName>
    </recommendedName>
</protein>
<keyword evidence="3" id="KW-1003">Cell membrane</keyword>
<dbReference type="Proteomes" id="UP000009888">
    <property type="component" value="Unassembled WGS sequence"/>
</dbReference>
<dbReference type="FunFam" id="3.40.50.300:FF:000221">
    <property type="entry name" value="Multidrug ABC transporter ATP-binding protein"/>
    <property type="match status" value="1"/>
</dbReference>
<keyword evidence="6" id="KW-0547">Nucleotide-binding</keyword>
<evidence type="ECO:0000256" key="7">
    <source>
        <dbReference type="ARBA" id="ARBA00022840"/>
    </source>
</evidence>
<dbReference type="RefSeq" id="WP_007001622.1">
    <property type="nucleotide sequence ID" value="NZ_JH992956.1"/>
</dbReference>
<dbReference type="SUPFAM" id="SSF90123">
    <property type="entry name" value="ABC transporter transmembrane region"/>
    <property type="match status" value="1"/>
</dbReference>
<evidence type="ECO:0000259" key="12">
    <source>
        <dbReference type="PROSITE" id="PS50893"/>
    </source>
</evidence>
<dbReference type="Gene3D" id="1.20.1560.10">
    <property type="entry name" value="ABC transporter type 1, transmembrane domain"/>
    <property type="match status" value="1"/>
</dbReference>
<proteinExistence type="inferred from homology"/>
<evidence type="ECO:0000259" key="13">
    <source>
        <dbReference type="PROSITE" id="PS50929"/>
    </source>
</evidence>
<keyword evidence="5 11" id="KW-0812">Transmembrane</keyword>
<dbReference type="InterPro" id="IPR027417">
    <property type="entry name" value="P-loop_NTPase"/>
</dbReference>
<dbReference type="HOGENOM" id="CLU_000604_84_9_11"/>
<dbReference type="GO" id="GO:0016887">
    <property type="term" value="F:ATP hydrolysis activity"/>
    <property type="evidence" value="ECO:0007669"/>
    <property type="project" value="InterPro"/>
</dbReference>
<dbReference type="InterPro" id="IPR039421">
    <property type="entry name" value="Type_1_exporter"/>
</dbReference>
<evidence type="ECO:0000256" key="2">
    <source>
        <dbReference type="ARBA" id="ARBA00022448"/>
    </source>
</evidence>
<dbReference type="PATRIC" id="fig|883066.3.peg.1481"/>
<dbReference type="SUPFAM" id="SSF52540">
    <property type="entry name" value="P-loop containing nucleoside triphosphate hydrolases"/>
    <property type="match status" value="1"/>
</dbReference>
<keyword evidence="7" id="KW-0067">ATP-binding</keyword>
<evidence type="ECO:0000256" key="4">
    <source>
        <dbReference type="ARBA" id="ARBA00022519"/>
    </source>
</evidence>
<dbReference type="eggNOG" id="COG1132">
    <property type="taxonomic scope" value="Bacteria"/>
</dbReference>
<name>K9EZ35_9ACTO</name>
<evidence type="ECO:0000256" key="3">
    <source>
        <dbReference type="ARBA" id="ARBA00022475"/>
    </source>
</evidence>
<dbReference type="Gene3D" id="3.40.50.300">
    <property type="entry name" value="P-loop containing nucleotide triphosphate hydrolases"/>
    <property type="match status" value="1"/>
</dbReference>
<evidence type="ECO:0000256" key="11">
    <source>
        <dbReference type="SAM" id="Phobius"/>
    </source>
</evidence>
<keyword evidence="4" id="KW-0997">Cell inner membrane</keyword>
<dbReference type="AlphaFoldDB" id="K9EZ35"/>
<dbReference type="GO" id="GO:0140359">
    <property type="term" value="F:ABC-type transporter activity"/>
    <property type="evidence" value="ECO:0007669"/>
    <property type="project" value="InterPro"/>
</dbReference>
<evidence type="ECO:0000256" key="6">
    <source>
        <dbReference type="ARBA" id="ARBA00022741"/>
    </source>
</evidence>
<feature type="domain" description="ABC transmembrane type-1" evidence="13">
    <location>
        <begin position="26"/>
        <end position="307"/>
    </location>
</feature>
<dbReference type="InterPro" id="IPR003439">
    <property type="entry name" value="ABC_transporter-like_ATP-bd"/>
</dbReference>
<keyword evidence="8 11" id="KW-1133">Transmembrane helix</keyword>
<feature type="transmembrane region" description="Helical" evidence="11">
    <location>
        <begin position="167"/>
        <end position="187"/>
    </location>
</feature>
<dbReference type="InterPro" id="IPR011527">
    <property type="entry name" value="ABC1_TM_dom"/>
</dbReference>
<accession>K9EZ35</accession>
<evidence type="ECO:0000313" key="14">
    <source>
        <dbReference type="EMBL" id="EKU94470.1"/>
    </source>
</evidence>
<dbReference type="PROSITE" id="PS50893">
    <property type="entry name" value="ABC_TRANSPORTER_2"/>
    <property type="match status" value="1"/>
</dbReference>
<dbReference type="GO" id="GO:0005886">
    <property type="term" value="C:plasma membrane"/>
    <property type="evidence" value="ECO:0007669"/>
    <property type="project" value="UniProtKB-SubCell"/>
</dbReference>
<comment type="caution">
    <text evidence="14">The sequence shown here is derived from an EMBL/GenBank/DDBJ whole genome shotgun (WGS) entry which is preliminary data.</text>
</comment>
<comment type="subcellular location">
    <subcellularLocation>
        <location evidence="1">Cell inner membrane</location>
        <topology evidence="1">Multi-pass membrane protein</topology>
    </subcellularLocation>
</comment>
<dbReference type="GO" id="GO:0034040">
    <property type="term" value="F:ATPase-coupled lipid transmembrane transporter activity"/>
    <property type="evidence" value="ECO:0007669"/>
    <property type="project" value="TreeGrafter"/>
</dbReference>
<evidence type="ECO:0008006" key="16">
    <source>
        <dbReference type="Google" id="ProtNLM"/>
    </source>
</evidence>
<feature type="domain" description="ABC transporter" evidence="12">
    <location>
        <begin position="339"/>
        <end position="574"/>
    </location>
</feature>
<feature type="transmembrane region" description="Helical" evidence="11">
    <location>
        <begin position="140"/>
        <end position="161"/>
    </location>
</feature>
<keyword evidence="15" id="KW-1185">Reference proteome</keyword>
<dbReference type="PROSITE" id="PS50929">
    <property type="entry name" value="ABC_TM1F"/>
    <property type="match status" value="1"/>
</dbReference>
<evidence type="ECO:0000256" key="9">
    <source>
        <dbReference type="ARBA" id="ARBA00023136"/>
    </source>
</evidence>
<reference evidence="14 15" key="1">
    <citation type="submission" date="2012-09" db="EMBL/GenBank/DDBJ databases">
        <title>The Genome Sequence of Actinobaculum massiliae ACS-171-V-COL2.</title>
        <authorList>
            <consortium name="The Broad Institute Genome Sequencing Platform"/>
            <person name="Earl A."/>
            <person name="Ward D."/>
            <person name="Feldgarden M."/>
            <person name="Gevers D."/>
            <person name="Saerens B."/>
            <person name="Vaneechoutte M."/>
            <person name="Walker B."/>
            <person name="Young S.K."/>
            <person name="Zeng Q."/>
            <person name="Gargeya S."/>
            <person name="Fitzgerald M."/>
            <person name="Haas B."/>
            <person name="Abouelleil A."/>
            <person name="Alvarado L."/>
            <person name="Arachchi H.M."/>
            <person name="Berlin A."/>
            <person name="Chapman S.B."/>
            <person name="Goldberg J."/>
            <person name="Griggs A."/>
            <person name="Gujja S."/>
            <person name="Hansen M."/>
            <person name="Howarth C."/>
            <person name="Imamovic A."/>
            <person name="Larimer J."/>
            <person name="McCowen C."/>
            <person name="Montmayeur A."/>
            <person name="Murphy C."/>
            <person name="Neiman D."/>
            <person name="Pearson M."/>
            <person name="Priest M."/>
            <person name="Roberts A."/>
            <person name="Saif S."/>
            <person name="Shea T."/>
            <person name="Sisk P."/>
            <person name="Sykes S."/>
            <person name="Wortman J."/>
            <person name="Nusbaum C."/>
            <person name="Birren B."/>
        </authorList>
    </citation>
    <scope>NUCLEOTIDE SEQUENCE [LARGE SCALE GENOMIC DNA]</scope>
    <source>
        <strain evidence="15">ACS-171-V-Col2</strain>
    </source>
</reference>
<dbReference type="GO" id="GO:0005524">
    <property type="term" value="F:ATP binding"/>
    <property type="evidence" value="ECO:0007669"/>
    <property type="project" value="UniProtKB-KW"/>
</dbReference>
<dbReference type="Pfam" id="PF00664">
    <property type="entry name" value="ABC_membrane"/>
    <property type="match status" value="1"/>
</dbReference>
<evidence type="ECO:0000256" key="10">
    <source>
        <dbReference type="ARBA" id="ARBA00023455"/>
    </source>
</evidence>
<dbReference type="EMBL" id="AGWL01000008">
    <property type="protein sequence ID" value="EKU94470.1"/>
    <property type="molecule type" value="Genomic_DNA"/>
</dbReference>
<dbReference type="PANTHER" id="PTHR24221">
    <property type="entry name" value="ATP-BINDING CASSETTE SUB-FAMILY B"/>
    <property type="match status" value="1"/>
</dbReference>
<dbReference type="InterPro" id="IPR036640">
    <property type="entry name" value="ABC1_TM_sf"/>
</dbReference>
<feature type="transmembrane region" description="Helical" evidence="11">
    <location>
        <begin position="62"/>
        <end position="82"/>
    </location>
</feature>
<evidence type="ECO:0000256" key="1">
    <source>
        <dbReference type="ARBA" id="ARBA00004429"/>
    </source>
</evidence>
<dbReference type="InterPro" id="IPR017871">
    <property type="entry name" value="ABC_transporter-like_CS"/>
</dbReference>
<dbReference type="STRING" id="202789.GCA_001457435_00693"/>
<evidence type="ECO:0000256" key="5">
    <source>
        <dbReference type="ARBA" id="ARBA00022692"/>
    </source>
</evidence>
<evidence type="ECO:0000256" key="8">
    <source>
        <dbReference type="ARBA" id="ARBA00022989"/>
    </source>
</evidence>
<gene>
    <name evidence="14" type="ORF">HMPREF9233_01417</name>
</gene>
<sequence>MAKKTPLILHYRRLMDDASWRNFRTGALLGSFAGALMGLGLLILLPASMALGTGAPVWSLSFWQWMIVLAVDAAASVLIDFFGTRTGYMGALGFLKHVHYAVGSKVASLPLGWFKGSSAGSMSRMVTQEMMSLGESAAHFLYKFIQTTVAAGVICIGSWFWAWELGALLTVAIPFLLIFLTLARHFINKGKKISEPSENELAARVIEFSRCQGALRSCNASGSYREIEEAFEKSRREGRRGLAWETVGQIFNGVFLQIIIISMITLATYLMLGARIGILEGVVTIGMALRFTSMLEELGASAVGLEERRQLMEHVDSVLDAPSLPEPEVSAPLSAPGSVELREVEFGYVPERQVLRGVSFRVPARSMCALVGPSGCGKTTVARLVSRFYDVDAGAVLVGGVDVRSQRTEDLMKQLSMVFQDVYLFDETLLANIRVGNPAASEEEIRWAADMAGVSEIAQRLPDGWEARVGEGGTALSGGERQRVSIARALVKRAPIVLFDEATSALDAENEANIVAAMEQLRQDSTLIVIAHKLETIRSADQVVVFDAEGRVAQLGNHEALIDIPGPYQDFWHHQDRSVGWSLAAGGN</sequence>
<feature type="transmembrane region" description="Helical" evidence="11">
    <location>
        <begin position="242"/>
        <end position="264"/>
    </location>
</feature>
<organism evidence="14 15">
    <name type="scientific">Actinobaculum massiliense ACS-171-V-Col2</name>
    <dbReference type="NCBI Taxonomy" id="883066"/>
    <lineage>
        <taxon>Bacteria</taxon>
        <taxon>Bacillati</taxon>
        <taxon>Actinomycetota</taxon>
        <taxon>Actinomycetes</taxon>
        <taxon>Actinomycetales</taxon>
        <taxon>Actinomycetaceae</taxon>
        <taxon>Actinobaculum</taxon>
    </lineage>
</organism>
<dbReference type="Pfam" id="PF00005">
    <property type="entry name" value="ABC_tran"/>
    <property type="match status" value="1"/>
</dbReference>
<dbReference type="SMART" id="SM00382">
    <property type="entry name" value="AAA"/>
    <property type="match status" value="1"/>
</dbReference>
<comment type="similarity">
    <text evidence="10">Belongs to the ABC transporter superfamily. Siderophore-Fe(3+) uptake transporter (SIUT) (TC 3.A.1.21) family.</text>
</comment>
<dbReference type="InterPro" id="IPR003593">
    <property type="entry name" value="AAA+_ATPase"/>
</dbReference>
<keyword evidence="9 11" id="KW-0472">Membrane</keyword>